<dbReference type="PANTHER" id="PTHR32438">
    <property type="entry name" value="4-ALPHA-GLUCANOTRANSFERASE DPE1, CHLOROPLASTIC/AMYLOPLASTIC"/>
    <property type="match status" value="1"/>
</dbReference>
<dbReference type="Gene3D" id="3.20.20.80">
    <property type="entry name" value="Glycosidases"/>
    <property type="match status" value="1"/>
</dbReference>
<keyword evidence="7 10" id="KW-0119">Carbohydrate metabolism</keyword>
<name>Q023G8_SOLUE</name>
<proteinExistence type="inferred from homology"/>
<evidence type="ECO:0000313" key="11">
    <source>
        <dbReference type="EMBL" id="ABJ83878.1"/>
    </source>
</evidence>
<dbReference type="PANTHER" id="PTHR32438:SF5">
    <property type="entry name" value="4-ALPHA-GLUCANOTRANSFERASE DPE1, CHLOROPLASTIC_AMYLOPLASTIC"/>
    <property type="match status" value="1"/>
</dbReference>
<dbReference type="Pfam" id="PF02446">
    <property type="entry name" value="Glyco_hydro_77"/>
    <property type="match status" value="1"/>
</dbReference>
<evidence type="ECO:0000256" key="4">
    <source>
        <dbReference type="ARBA" id="ARBA00020295"/>
    </source>
</evidence>
<dbReference type="EMBL" id="CP000473">
    <property type="protein sequence ID" value="ABJ83878.1"/>
    <property type="molecule type" value="Genomic_DNA"/>
</dbReference>
<comment type="catalytic activity">
    <reaction evidence="1 10">
        <text>Transfers a segment of a (1-&gt;4)-alpha-D-glucan to a new position in an acceptor, which may be glucose or a (1-&gt;4)-alpha-D-glucan.</text>
        <dbReference type="EC" id="2.4.1.25"/>
    </reaction>
</comment>
<dbReference type="InParanoid" id="Q023G8"/>
<dbReference type="KEGG" id="sus:Acid_2892"/>
<dbReference type="InterPro" id="IPR017853">
    <property type="entry name" value="GH"/>
</dbReference>
<evidence type="ECO:0000256" key="1">
    <source>
        <dbReference type="ARBA" id="ARBA00000439"/>
    </source>
</evidence>
<dbReference type="OrthoDB" id="9811841at2"/>
<dbReference type="GO" id="GO:0004134">
    <property type="term" value="F:4-alpha-glucanotransferase activity"/>
    <property type="evidence" value="ECO:0007669"/>
    <property type="project" value="UniProtKB-EC"/>
</dbReference>
<dbReference type="eggNOG" id="COG1640">
    <property type="taxonomic scope" value="Bacteria"/>
</dbReference>
<dbReference type="HOGENOM" id="CLU_014132_1_0_0"/>
<dbReference type="SUPFAM" id="SSF51445">
    <property type="entry name" value="(Trans)glycosidases"/>
    <property type="match status" value="1"/>
</dbReference>
<evidence type="ECO:0000256" key="5">
    <source>
        <dbReference type="ARBA" id="ARBA00022676"/>
    </source>
</evidence>
<keyword evidence="6 10" id="KW-0808">Transferase</keyword>
<dbReference type="NCBIfam" id="NF011080">
    <property type="entry name" value="PRK14508.1-3"/>
    <property type="match status" value="1"/>
</dbReference>
<evidence type="ECO:0000256" key="9">
    <source>
        <dbReference type="ARBA" id="ARBA00031501"/>
    </source>
</evidence>
<dbReference type="CAZy" id="GH77">
    <property type="family name" value="Glycoside Hydrolase Family 77"/>
</dbReference>
<evidence type="ECO:0000256" key="10">
    <source>
        <dbReference type="RuleBase" id="RU361207"/>
    </source>
</evidence>
<sequence length="514" mass="57460">MEPDNRPEIAPLFPADYRGSGLLLHIASLPGPFGIGDVGPSAFQWVDRLQAAGQQWWQALPLGPTGHRDSPCQCGSSFAANPLLISPKSLIDDELLRAADCQGYSFPSASVDYDTVVPLKHRLLHLAWANFKAGARPDLTPPFEQFCDAQSIWLDDYALFRALHQKFGGVHYLQWPQPLVFREPAALEEARRELADQMERVAFEQFLLFRRGVTLKDYAHSRGIRLIGDLSFFVEPNSSDVWSRPEYFLLDENRRPRSVSGVPPDAVSSLGQVWGSPVYNWNALRETGFRWCIDRFQALLAHVHVIRLDHFRGFAAAWHVPVGAPSARCGQWVQGPGAQLFAAVEDSLGSLPFIADDLGMITADVRHLLDQLESPGTRVLQFAFDGHSDNPHLPVNYLPNTVVYTATHETAATRTWFEKLSPNERRNLWRHLRRPSGEAADAAPALMGLASSSRAALAMAPLQDLLNLPGAPAPWRWRATEDMLNAHAFDWLRQLTKATKRLPPPFELQLQEIA</sequence>
<dbReference type="InterPro" id="IPR003385">
    <property type="entry name" value="Glyco_hydro_77"/>
</dbReference>
<dbReference type="STRING" id="234267.Acid_2892"/>
<evidence type="ECO:0000256" key="8">
    <source>
        <dbReference type="ARBA" id="ARBA00031423"/>
    </source>
</evidence>
<reference evidence="11" key="1">
    <citation type="submission" date="2006-10" db="EMBL/GenBank/DDBJ databases">
        <title>Complete sequence of Solibacter usitatus Ellin6076.</title>
        <authorList>
            <consortium name="US DOE Joint Genome Institute"/>
            <person name="Copeland A."/>
            <person name="Lucas S."/>
            <person name="Lapidus A."/>
            <person name="Barry K."/>
            <person name="Detter J.C."/>
            <person name="Glavina del Rio T."/>
            <person name="Hammon N."/>
            <person name="Israni S."/>
            <person name="Dalin E."/>
            <person name="Tice H."/>
            <person name="Pitluck S."/>
            <person name="Thompson L.S."/>
            <person name="Brettin T."/>
            <person name="Bruce D."/>
            <person name="Han C."/>
            <person name="Tapia R."/>
            <person name="Gilna P."/>
            <person name="Schmutz J."/>
            <person name="Larimer F."/>
            <person name="Land M."/>
            <person name="Hauser L."/>
            <person name="Kyrpides N."/>
            <person name="Mikhailova N."/>
            <person name="Janssen P.H."/>
            <person name="Kuske C.R."/>
            <person name="Richardson P."/>
        </authorList>
    </citation>
    <scope>NUCLEOTIDE SEQUENCE</scope>
    <source>
        <strain evidence="11">Ellin6076</strain>
    </source>
</reference>
<dbReference type="NCBIfam" id="TIGR00217">
    <property type="entry name" value="malQ"/>
    <property type="match status" value="1"/>
</dbReference>
<organism evidence="11">
    <name type="scientific">Solibacter usitatus (strain Ellin6076)</name>
    <dbReference type="NCBI Taxonomy" id="234267"/>
    <lineage>
        <taxon>Bacteria</taxon>
        <taxon>Pseudomonadati</taxon>
        <taxon>Acidobacteriota</taxon>
        <taxon>Terriglobia</taxon>
        <taxon>Bryobacterales</taxon>
        <taxon>Solibacteraceae</taxon>
        <taxon>Candidatus Solibacter</taxon>
    </lineage>
</organism>
<accession>Q023G8</accession>
<protein>
    <recommendedName>
        <fullName evidence="4 10">4-alpha-glucanotransferase</fullName>
        <ecNumber evidence="3 10">2.4.1.25</ecNumber>
    </recommendedName>
    <alternativeName>
        <fullName evidence="8 10">Amylomaltase</fullName>
    </alternativeName>
    <alternativeName>
        <fullName evidence="9 10">Disproportionating enzyme</fullName>
    </alternativeName>
</protein>
<gene>
    <name evidence="11" type="ordered locus">Acid_2892</name>
</gene>
<evidence type="ECO:0000256" key="2">
    <source>
        <dbReference type="ARBA" id="ARBA00005684"/>
    </source>
</evidence>
<dbReference type="GO" id="GO:0005975">
    <property type="term" value="P:carbohydrate metabolic process"/>
    <property type="evidence" value="ECO:0007669"/>
    <property type="project" value="InterPro"/>
</dbReference>
<dbReference type="AlphaFoldDB" id="Q023G8"/>
<comment type="similarity">
    <text evidence="2 10">Belongs to the disproportionating enzyme family.</text>
</comment>
<dbReference type="EC" id="2.4.1.25" evidence="3 10"/>
<evidence type="ECO:0000256" key="6">
    <source>
        <dbReference type="ARBA" id="ARBA00022679"/>
    </source>
</evidence>
<keyword evidence="5 10" id="KW-0328">Glycosyltransferase</keyword>
<evidence type="ECO:0000256" key="3">
    <source>
        <dbReference type="ARBA" id="ARBA00012560"/>
    </source>
</evidence>
<evidence type="ECO:0000256" key="7">
    <source>
        <dbReference type="ARBA" id="ARBA00023277"/>
    </source>
</evidence>